<sequence>MHRSRVCHIVIDVDDLDRGVAFWAAALDATEEPLGPQSSGIYRKLRLPDSDIRILLQATRDPKTSKERVHIDIETDDVEAEVRRLEALGATRWDHQRERGFDFWVLRDPWGNEFCVLQPEYPELLARRRPWPDPANEA</sequence>
<dbReference type="SUPFAM" id="SSF54593">
    <property type="entry name" value="Glyoxalase/Bleomycin resistance protein/Dihydroxybiphenyl dioxygenase"/>
    <property type="match status" value="1"/>
</dbReference>
<dbReference type="Pfam" id="PF18029">
    <property type="entry name" value="Glyoxalase_6"/>
    <property type="match status" value="1"/>
</dbReference>
<name>A0A543IPS4_9ACTN</name>
<accession>A0A543IPS4</accession>
<evidence type="ECO:0000259" key="1">
    <source>
        <dbReference type="PROSITE" id="PS51819"/>
    </source>
</evidence>
<dbReference type="PANTHER" id="PTHR35908">
    <property type="entry name" value="HYPOTHETICAL FUSION PROTEIN"/>
    <property type="match status" value="1"/>
</dbReference>
<organism evidence="2 3">
    <name type="scientific">Thermopolyspora flexuosa</name>
    <dbReference type="NCBI Taxonomy" id="103836"/>
    <lineage>
        <taxon>Bacteria</taxon>
        <taxon>Bacillati</taxon>
        <taxon>Actinomycetota</taxon>
        <taxon>Actinomycetes</taxon>
        <taxon>Streptosporangiales</taxon>
        <taxon>Streptosporangiaceae</taxon>
        <taxon>Thermopolyspora</taxon>
    </lineage>
</organism>
<dbReference type="PANTHER" id="PTHR35908:SF1">
    <property type="entry name" value="CONSERVED PROTEIN"/>
    <property type="match status" value="1"/>
</dbReference>
<dbReference type="InterPro" id="IPR037523">
    <property type="entry name" value="VOC_core"/>
</dbReference>
<dbReference type="Gene3D" id="3.10.180.10">
    <property type="entry name" value="2,3-Dihydroxybiphenyl 1,2-Dioxygenase, domain 1"/>
    <property type="match status" value="1"/>
</dbReference>
<keyword evidence="3" id="KW-1185">Reference proteome</keyword>
<keyword evidence="2" id="KW-0456">Lyase</keyword>
<dbReference type="InterPro" id="IPR041581">
    <property type="entry name" value="Glyoxalase_6"/>
</dbReference>
<dbReference type="AlphaFoldDB" id="A0A543IPS4"/>
<proteinExistence type="predicted"/>
<protein>
    <submittedName>
        <fullName evidence="2">Putative enzyme related to lactoylglutathione lyase</fullName>
    </submittedName>
</protein>
<evidence type="ECO:0000313" key="3">
    <source>
        <dbReference type="Proteomes" id="UP000319213"/>
    </source>
</evidence>
<comment type="caution">
    <text evidence="2">The sequence shown here is derived from an EMBL/GenBank/DDBJ whole genome shotgun (WGS) entry which is preliminary data.</text>
</comment>
<dbReference type="CDD" id="cd06587">
    <property type="entry name" value="VOC"/>
    <property type="match status" value="1"/>
</dbReference>
<dbReference type="RefSeq" id="WP_142262105.1">
    <property type="nucleotide sequence ID" value="NZ_BMPV01000002.1"/>
</dbReference>
<gene>
    <name evidence="2" type="ORF">FHX40_4707</name>
</gene>
<dbReference type="EMBL" id="VFPQ01000002">
    <property type="protein sequence ID" value="TQM72560.1"/>
    <property type="molecule type" value="Genomic_DNA"/>
</dbReference>
<reference evidence="2 3" key="1">
    <citation type="submission" date="2019-06" db="EMBL/GenBank/DDBJ databases">
        <title>Sequencing the genomes of 1000 actinobacteria strains.</title>
        <authorList>
            <person name="Klenk H.-P."/>
        </authorList>
    </citation>
    <scope>NUCLEOTIDE SEQUENCE [LARGE SCALE GENOMIC DNA]</scope>
    <source>
        <strain evidence="2 3">DSM 43186</strain>
    </source>
</reference>
<dbReference type="GO" id="GO:0016829">
    <property type="term" value="F:lyase activity"/>
    <property type="evidence" value="ECO:0007669"/>
    <property type="project" value="UniProtKB-KW"/>
</dbReference>
<feature type="domain" description="VOC" evidence="1">
    <location>
        <begin position="5"/>
        <end position="119"/>
    </location>
</feature>
<evidence type="ECO:0000313" key="2">
    <source>
        <dbReference type="EMBL" id="TQM72560.1"/>
    </source>
</evidence>
<dbReference type="InterPro" id="IPR029068">
    <property type="entry name" value="Glyas_Bleomycin-R_OHBP_Dase"/>
</dbReference>
<dbReference type="PROSITE" id="PS51819">
    <property type="entry name" value="VOC"/>
    <property type="match status" value="1"/>
</dbReference>
<dbReference type="OrthoDB" id="3212826at2"/>
<dbReference type="Proteomes" id="UP000319213">
    <property type="component" value="Unassembled WGS sequence"/>
</dbReference>